<dbReference type="AlphaFoldDB" id="A0A0M3J737"/>
<accession>A0A0M3J737</accession>
<dbReference type="OrthoDB" id="5896885at2759"/>
<sequence>MERDNRMTVLGSAQEADTLEKRGGGRPFTLVNEKRGGARFFKIQDPDDVEKRAGGRPFYINVRISF</sequence>
<gene>
    <name evidence="2" type="ORF">ASIM_LOCUS3218</name>
</gene>
<keyword evidence="3" id="KW-1185">Reference proteome</keyword>
<evidence type="ECO:0000313" key="4">
    <source>
        <dbReference type="WBParaSite" id="ASIM_0000337901-mRNA-1"/>
    </source>
</evidence>
<evidence type="ECO:0000256" key="1">
    <source>
        <dbReference type="SAM" id="MobiDB-lite"/>
    </source>
</evidence>
<dbReference type="EMBL" id="UYRR01004827">
    <property type="protein sequence ID" value="VDK21356.1"/>
    <property type="molecule type" value="Genomic_DNA"/>
</dbReference>
<evidence type="ECO:0000313" key="2">
    <source>
        <dbReference type="EMBL" id="VDK21356.1"/>
    </source>
</evidence>
<dbReference type="Proteomes" id="UP000267096">
    <property type="component" value="Unassembled WGS sequence"/>
</dbReference>
<reference evidence="4" key="1">
    <citation type="submission" date="2017-02" db="UniProtKB">
        <authorList>
            <consortium name="WormBaseParasite"/>
        </authorList>
    </citation>
    <scope>IDENTIFICATION</scope>
</reference>
<evidence type="ECO:0000313" key="3">
    <source>
        <dbReference type="Proteomes" id="UP000267096"/>
    </source>
</evidence>
<protein>
    <submittedName>
        <fullName evidence="4">DUF736 domain-containing protein</fullName>
    </submittedName>
</protein>
<feature type="region of interest" description="Disordered" evidence="1">
    <location>
        <begin position="1"/>
        <end position="28"/>
    </location>
</feature>
<proteinExistence type="predicted"/>
<name>A0A0M3J737_ANISI</name>
<dbReference type="WBParaSite" id="ASIM_0000337901-mRNA-1">
    <property type="protein sequence ID" value="ASIM_0000337901-mRNA-1"/>
    <property type="gene ID" value="ASIM_0000337901"/>
</dbReference>
<organism evidence="4">
    <name type="scientific">Anisakis simplex</name>
    <name type="common">Herring worm</name>
    <dbReference type="NCBI Taxonomy" id="6269"/>
    <lineage>
        <taxon>Eukaryota</taxon>
        <taxon>Metazoa</taxon>
        <taxon>Ecdysozoa</taxon>
        <taxon>Nematoda</taxon>
        <taxon>Chromadorea</taxon>
        <taxon>Rhabditida</taxon>
        <taxon>Spirurina</taxon>
        <taxon>Ascaridomorpha</taxon>
        <taxon>Ascaridoidea</taxon>
        <taxon>Anisakidae</taxon>
        <taxon>Anisakis</taxon>
        <taxon>Anisakis simplex complex</taxon>
    </lineage>
</organism>
<reference evidence="2 3" key="2">
    <citation type="submission" date="2018-11" db="EMBL/GenBank/DDBJ databases">
        <authorList>
            <consortium name="Pathogen Informatics"/>
        </authorList>
    </citation>
    <scope>NUCLEOTIDE SEQUENCE [LARGE SCALE GENOMIC DNA]</scope>
</reference>